<feature type="chain" id="PRO_5039178130" description="Uncharacterized protein TP-0789 domain-containing protein" evidence="1">
    <location>
        <begin position="22"/>
        <end position="368"/>
    </location>
</feature>
<gene>
    <name evidence="3" type="ORF">U732_1851</name>
</gene>
<protein>
    <recommendedName>
        <fullName evidence="2">Uncharacterized protein TP-0789 domain-containing protein</fullName>
    </recommendedName>
</protein>
<dbReference type="PANTHER" id="PTHR37507:SF2">
    <property type="entry name" value="SPORULATION PROTEIN YDCC"/>
    <property type="match status" value="1"/>
</dbReference>
<dbReference type="Proteomes" id="UP000031366">
    <property type="component" value="Unassembled WGS sequence"/>
</dbReference>
<organism evidence="3 4">
    <name type="scientific">Clostridium argentinense CDC 2741</name>
    <dbReference type="NCBI Taxonomy" id="1418104"/>
    <lineage>
        <taxon>Bacteria</taxon>
        <taxon>Bacillati</taxon>
        <taxon>Bacillota</taxon>
        <taxon>Clostridia</taxon>
        <taxon>Eubacteriales</taxon>
        <taxon>Clostridiaceae</taxon>
        <taxon>Clostridium</taxon>
    </lineage>
</organism>
<keyword evidence="1" id="KW-0732">Signal</keyword>
<evidence type="ECO:0000259" key="2">
    <source>
        <dbReference type="Pfam" id="PF17131"/>
    </source>
</evidence>
<proteinExistence type="predicted"/>
<comment type="caution">
    <text evidence="3">The sequence shown here is derived from an EMBL/GenBank/DDBJ whole genome shotgun (WGS) entry which is preliminary data.</text>
</comment>
<dbReference type="STRING" id="29341.RSJ17_16250"/>
<feature type="signal peptide" evidence="1">
    <location>
        <begin position="1"/>
        <end position="21"/>
    </location>
</feature>
<sequence>MKKKRAVSTIMGALLSLIIFSSCGTKNSILPETIVSYAMESETNVRSYYGESRTRMYDKDNKIVVDKIAKEWQDISKDKMRVRIESYSDKNELEIVSTNDGNIIMIYNIGDKKVLTMKSLDNLGMPIRSQREQTKIFLENIKESHNISTVGEEKINGMDTYHIKAVPKEKNSIFPEQDMWIDKKNWFVIKSTSYDGDLKVESEYTKIDFSPKIEDEMFAQKTPEDVKIENFDTTGPKTKAMTLKESKDFLGKSFIYFSESSSYKIKDIKLLQYGSESVNDEITIQYEKDNKPYFKMSLSKNNKIYSKDEKVPGSEEITIRGEKGFILKAGISIIGWSEGDVMYNIIPSENIEDVKVFIKELDKMENFN</sequence>
<evidence type="ECO:0000313" key="3">
    <source>
        <dbReference type="EMBL" id="KIE46297.1"/>
    </source>
</evidence>
<dbReference type="AlphaFoldDB" id="A0A0C1QYZ8"/>
<dbReference type="SUPFAM" id="SSF89392">
    <property type="entry name" value="Prokaryotic lipoproteins and lipoprotein localization factors"/>
    <property type="match status" value="1"/>
</dbReference>
<dbReference type="PROSITE" id="PS51257">
    <property type="entry name" value="PROKAR_LIPOPROTEIN"/>
    <property type="match status" value="1"/>
</dbReference>
<dbReference type="EMBL" id="AYSO01000017">
    <property type="protein sequence ID" value="KIE46297.1"/>
    <property type="molecule type" value="Genomic_DNA"/>
</dbReference>
<accession>A0A0C1QYZ8</accession>
<dbReference type="OrthoDB" id="2389132at2"/>
<dbReference type="InterPro" id="IPR033399">
    <property type="entry name" value="TP_0789-like"/>
</dbReference>
<evidence type="ECO:0000256" key="1">
    <source>
        <dbReference type="SAM" id="SignalP"/>
    </source>
</evidence>
<dbReference type="InterPro" id="IPR029046">
    <property type="entry name" value="LolA/LolB/LppX"/>
</dbReference>
<feature type="domain" description="Uncharacterized protein TP-0789" evidence="2">
    <location>
        <begin position="142"/>
        <end position="239"/>
    </location>
</feature>
<name>A0A0C1QYZ8_9CLOT</name>
<reference evidence="3 4" key="1">
    <citation type="journal article" date="2015" name="Infect. Genet. Evol.">
        <title>Genomic sequences of six botulinum neurotoxin-producing strains representing three clostridial species illustrate the mobility and diversity of botulinum neurotoxin genes.</title>
        <authorList>
            <person name="Smith T.J."/>
            <person name="Hill K.K."/>
            <person name="Xie G."/>
            <person name="Foley B.T."/>
            <person name="Williamson C.H."/>
            <person name="Foster J.T."/>
            <person name="Johnson S.L."/>
            <person name="Chertkov O."/>
            <person name="Teshima H."/>
            <person name="Gibbons H.S."/>
            <person name="Johnsky L.A."/>
            <person name="Karavis M.A."/>
            <person name="Smith L.A."/>
        </authorList>
    </citation>
    <scope>NUCLEOTIDE SEQUENCE [LARGE SCALE GENOMIC DNA]</scope>
    <source>
        <strain evidence="3 4">CDC 2741</strain>
    </source>
</reference>
<dbReference type="Pfam" id="PF17131">
    <property type="entry name" value="LolA_like"/>
    <property type="match status" value="1"/>
</dbReference>
<dbReference type="RefSeq" id="WP_039633756.1">
    <property type="nucleotide sequence ID" value="NZ_AYSO01000017.1"/>
</dbReference>
<dbReference type="InterPro" id="IPR052944">
    <property type="entry name" value="Sporulation_related"/>
</dbReference>
<evidence type="ECO:0000313" key="4">
    <source>
        <dbReference type="Proteomes" id="UP000031366"/>
    </source>
</evidence>
<dbReference type="Gene3D" id="2.50.20.10">
    <property type="entry name" value="Lipoprotein localisation LolA/LolB/LppX"/>
    <property type="match status" value="1"/>
</dbReference>
<dbReference type="PANTHER" id="PTHR37507">
    <property type="entry name" value="SPORULATION PROTEIN YDCC"/>
    <property type="match status" value="1"/>
</dbReference>
<keyword evidence="4" id="KW-1185">Reference proteome</keyword>